<protein>
    <recommendedName>
        <fullName evidence="9">NAD kinase</fullName>
    </recommendedName>
</protein>
<dbReference type="PANTHER" id="PTHR20275:SF43">
    <property type="entry name" value="BIFUNCTIONAL NADP PHOSPHATASE_NAD KINASE"/>
    <property type="match status" value="1"/>
</dbReference>
<dbReference type="Gene3D" id="2.60.200.30">
    <property type="entry name" value="Probable inorganic polyphosphate/atp-NAD kinase, domain 2"/>
    <property type="match status" value="1"/>
</dbReference>
<proteinExistence type="inferred from homology"/>
<evidence type="ECO:0000256" key="3">
    <source>
        <dbReference type="ARBA" id="ARBA00022741"/>
    </source>
</evidence>
<dbReference type="HAMAP" id="MF_00361">
    <property type="entry name" value="NAD_kinase"/>
    <property type="match status" value="1"/>
</dbReference>
<dbReference type="PANTHER" id="PTHR20275">
    <property type="entry name" value="NAD KINASE"/>
    <property type="match status" value="1"/>
</dbReference>
<feature type="non-terminal residue" evidence="8">
    <location>
        <position position="1"/>
    </location>
</feature>
<dbReference type="Pfam" id="PF20143">
    <property type="entry name" value="NAD_kinase_C"/>
    <property type="match status" value="1"/>
</dbReference>
<sequence length="256" mass="28249">AYLESKGAPVQMETETALAMDMPGKNSDLGEMEADYIVTVGGDGTILRTAMQMREPGTPILGVNLGSRGFLTEVYPDDVKPALDRVLNGDYRLEECLKLSSKNPVMDRAFPDCLNEVLVASPLPSKALDVRLTIDGTHILDIQADGFIASTPTGSTAYNLSAGGSILSPDVEATILTAICPYSYFRSIVVPKDSRITIELLKPKADALVIIDGRDYTAVKPQSKIEIWASQDKARFIRFRSFYERLERRLVFRRVR</sequence>
<dbReference type="GO" id="GO:0005524">
    <property type="term" value="F:ATP binding"/>
    <property type="evidence" value="ECO:0007669"/>
    <property type="project" value="UniProtKB-KW"/>
</dbReference>
<evidence type="ECO:0000256" key="2">
    <source>
        <dbReference type="ARBA" id="ARBA00022679"/>
    </source>
</evidence>
<evidence type="ECO:0000256" key="7">
    <source>
        <dbReference type="ARBA" id="ARBA00023027"/>
    </source>
</evidence>
<dbReference type="Gene3D" id="3.40.50.10330">
    <property type="entry name" value="Probable inorganic polyphosphate/atp-NAD kinase, domain 1"/>
    <property type="match status" value="1"/>
</dbReference>
<evidence type="ECO:0000256" key="1">
    <source>
        <dbReference type="ARBA" id="ARBA00022490"/>
    </source>
</evidence>
<dbReference type="AlphaFoldDB" id="X0SGS5"/>
<keyword evidence="2" id="KW-0808">Transferase</keyword>
<dbReference type="GO" id="GO:0006741">
    <property type="term" value="P:NADP+ biosynthetic process"/>
    <property type="evidence" value="ECO:0007669"/>
    <property type="project" value="InterPro"/>
</dbReference>
<name>X0SGS5_9ZZZZ</name>
<evidence type="ECO:0000256" key="6">
    <source>
        <dbReference type="ARBA" id="ARBA00022857"/>
    </source>
</evidence>
<evidence type="ECO:0000256" key="5">
    <source>
        <dbReference type="ARBA" id="ARBA00022840"/>
    </source>
</evidence>
<dbReference type="InterPro" id="IPR017438">
    <property type="entry name" value="ATP-NAD_kinase_N"/>
</dbReference>
<keyword evidence="1" id="KW-0963">Cytoplasm</keyword>
<dbReference type="InterPro" id="IPR002504">
    <property type="entry name" value="NADK"/>
</dbReference>
<comment type="caution">
    <text evidence="8">The sequence shown here is derived from an EMBL/GenBank/DDBJ whole genome shotgun (WGS) entry which is preliminary data.</text>
</comment>
<evidence type="ECO:0008006" key="9">
    <source>
        <dbReference type="Google" id="ProtNLM"/>
    </source>
</evidence>
<dbReference type="InterPro" id="IPR016064">
    <property type="entry name" value="NAD/diacylglycerol_kinase_sf"/>
</dbReference>
<keyword evidence="3" id="KW-0547">Nucleotide-binding</keyword>
<dbReference type="GO" id="GO:0003951">
    <property type="term" value="F:NAD+ kinase activity"/>
    <property type="evidence" value="ECO:0007669"/>
    <property type="project" value="InterPro"/>
</dbReference>
<reference evidence="8" key="1">
    <citation type="journal article" date="2014" name="Front. Microbiol.">
        <title>High frequency of phylogenetically diverse reductive dehalogenase-homologous genes in deep subseafloor sedimentary metagenomes.</title>
        <authorList>
            <person name="Kawai M."/>
            <person name="Futagami T."/>
            <person name="Toyoda A."/>
            <person name="Takaki Y."/>
            <person name="Nishi S."/>
            <person name="Hori S."/>
            <person name="Arai W."/>
            <person name="Tsubouchi T."/>
            <person name="Morono Y."/>
            <person name="Uchiyama I."/>
            <person name="Ito T."/>
            <person name="Fujiyama A."/>
            <person name="Inagaki F."/>
            <person name="Takami H."/>
        </authorList>
    </citation>
    <scope>NUCLEOTIDE SEQUENCE</scope>
    <source>
        <strain evidence="8">Expedition CK06-06</strain>
    </source>
</reference>
<dbReference type="SUPFAM" id="SSF111331">
    <property type="entry name" value="NAD kinase/diacylglycerol kinase-like"/>
    <property type="match status" value="1"/>
</dbReference>
<keyword evidence="5" id="KW-0067">ATP-binding</keyword>
<dbReference type="InterPro" id="IPR017437">
    <property type="entry name" value="ATP-NAD_kinase_PpnK-typ_C"/>
</dbReference>
<keyword evidence="7" id="KW-0520">NAD</keyword>
<evidence type="ECO:0000256" key="4">
    <source>
        <dbReference type="ARBA" id="ARBA00022777"/>
    </source>
</evidence>
<accession>X0SGS5</accession>
<organism evidence="8">
    <name type="scientific">marine sediment metagenome</name>
    <dbReference type="NCBI Taxonomy" id="412755"/>
    <lineage>
        <taxon>unclassified sequences</taxon>
        <taxon>metagenomes</taxon>
        <taxon>ecological metagenomes</taxon>
    </lineage>
</organism>
<gene>
    <name evidence="8" type="ORF">S01H1_06318</name>
</gene>
<dbReference type="GO" id="GO:0019674">
    <property type="term" value="P:NAD+ metabolic process"/>
    <property type="evidence" value="ECO:0007669"/>
    <property type="project" value="InterPro"/>
</dbReference>
<dbReference type="Pfam" id="PF01513">
    <property type="entry name" value="NAD_kinase"/>
    <property type="match status" value="1"/>
</dbReference>
<keyword evidence="6" id="KW-0521">NADP</keyword>
<dbReference type="EMBL" id="BARS01003269">
    <property type="protein sequence ID" value="GAF80238.1"/>
    <property type="molecule type" value="Genomic_DNA"/>
</dbReference>
<evidence type="ECO:0000313" key="8">
    <source>
        <dbReference type="EMBL" id="GAF80238.1"/>
    </source>
</evidence>
<keyword evidence="4" id="KW-0418">Kinase</keyword>